<dbReference type="EMBL" id="MFPS01000008">
    <property type="protein sequence ID" value="OGH58813.1"/>
    <property type="molecule type" value="Genomic_DNA"/>
</dbReference>
<protein>
    <submittedName>
        <fullName evidence="1">Uncharacterized protein</fullName>
    </submittedName>
</protein>
<evidence type="ECO:0000313" key="2">
    <source>
        <dbReference type="Proteomes" id="UP000177067"/>
    </source>
</evidence>
<proteinExistence type="predicted"/>
<gene>
    <name evidence="1" type="ORF">A2725_03625</name>
</gene>
<dbReference type="Proteomes" id="UP000177067">
    <property type="component" value="Unassembled WGS sequence"/>
</dbReference>
<reference evidence="1 2" key="1">
    <citation type="journal article" date="2016" name="Nat. Commun.">
        <title>Thousands of microbial genomes shed light on interconnected biogeochemical processes in an aquifer system.</title>
        <authorList>
            <person name="Anantharaman K."/>
            <person name="Brown C.T."/>
            <person name="Hug L.A."/>
            <person name="Sharon I."/>
            <person name="Castelle C.J."/>
            <person name="Probst A.J."/>
            <person name="Thomas B.C."/>
            <person name="Singh A."/>
            <person name="Wilkins M.J."/>
            <person name="Karaoz U."/>
            <person name="Brodie E.L."/>
            <person name="Williams K.H."/>
            <person name="Hubbard S.S."/>
            <person name="Banfield J.F."/>
        </authorList>
    </citation>
    <scope>NUCLEOTIDE SEQUENCE [LARGE SCALE GENOMIC DNA]</scope>
</reference>
<dbReference type="AlphaFoldDB" id="A0A1F6LHP3"/>
<name>A0A1F6LHP3_9BACT</name>
<comment type="caution">
    <text evidence="1">The sequence shown here is derived from an EMBL/GenBank/DDBJ whole genome shotgun (WGS) entry which is preliminary data.</text>
</comment>
<accession>A0A1F6LHP3</accession>
<organism evidence="1 2">
    <name type="scientific">Candidatus Magasanikbacteria bacterium RIFCSPHIGHO2_01_FULL_33_34</name>
    <dbReference type="NCBI Taxonomy" id="1798671"/>
    <lineage>
        <taxon>Bacteria</taxon>
        <taxon>Candidatus Magasanikiibacteriota</taxon>
    </lineage>
</organism>
<evidence type="ECO:0000313" key="1">
    <source>
        <dbReference type="EMBL" id="OGH58813.1"/>
    </source>
</evidence>
<sequence>MKDPFIKFIVLAIVLIIVLLSFVVFGSRVDYITNTPTSLYKKVSGNYDKNEQKKIINSIVGDSEINDLTEMQKCLISLLGSETILKIQNDIMEITPDVNAVIEECNERIANL</sequence>